<feature type="chain" id="PRO_5030823821" description="Dicarboxylate transport domain-containing protein" evidence="1">
    <location>
        <begin position="18"/>
        <end position="672"/>
    </location>
</feature>
<proteinExistence type="predicted"/>
<evidence type="ECO:0000256" key="1">
    <source>
        <dbReference type="SAM" id="SignalP"/>
    </source>
</evidence>
<dbReference type="Proteomes" id="UP000031631">
    <property type="component" value="Chromosome"/>
</dbReference>
<name>A0A7U6GKK8_9GAMM</name>
<reference evidence="2 3" key="1">
    <citation type="journal article" date="2014" name="PLoS ONE">
        <title>Physiological and genomic features of a novel sulfur-oxidizing gammaproteobacterium belonging to a previously uncultivated symbiotic lineage isolated from a hydrothermal vent.</title>
        <authorList>
            <person name="Nunoura T."/>
            <person name="Takaki Y."/>
            <person name="Kazama H."/>
            <person name="Kakuta J."/>
            <person name="Shimamura S."/>
            <person name="Makita H."/>
            <person name="Hirai M."/>
            <person name="Miyazaki M."/>
            <person name="Takai K."/>
        </authorList>
    </citation>
    <scope>NUCLEOTIDE SEQUENCE [LARGE SCALE GENOMIC DNA]</scope>
    <source>
        <strain evidence="2 3">Hiromi1</strain>
    </source>
</reference>
<dbReference type="AlphaFoldDB" id="A0A7U6GKK8"/>
<accession>A0A7U6GKK8</accession>
<organism evidence="2 3">
    <name type="scientific">Thiolapillus brandeum</name>
    <dbReference type="NCBI Taxonomy" id="1076588"/>
    <lineage>
        <taxon>Bacteria</taxon>
        <taxon>Pseudomonadati</taxon>
        <taxon>Pseudomonadota</taxon>
        <taxon>Gammaproteobacteria</taxon>
        <taxon>Chromatiales</taxon>
        <taxon>Sedimenticolaceae</taxon>
        <taxon>Thiolapillus</taxon>
    </lineage>
</organism>
<feature type="signal peptide" evidence="1">
    <location>
        <begin position="1"/>
        <end position="17"/>
    </location>
</feature>
<keyword evidence="1" id="KW-0732">Signal</keyword>
<dbReference type="EMBL" id="AP012273">
    <property type="protein sequence ID" value="BAO45377.1"/>
    <property type="molecule type" value="Genomic_DNA"/>
</dbReference>
<protein>
    <recommendedName>
        <fullName evidence="4">Dicarboxylate transport domain-containing protein</fullName>
    </recommendedName>
</protein>
<gene>
    <name evidence="2" type="ORF">TBH_C2468</name>
</gene>
<dbReference type="KEGG" id="tbn:TBH_C2468"/>
<evidence type="ECO:0008006" key="4">
    <source>
        <dbReference type="Google" id="ProtNLM"/>
    </source>
</evidence>
<sequence length="672" mass="73134">MTLVLLLGALVFSPLAAALDEAHLSMDSIQGEGWQGQGLKLDLVHAGNTRFSAGAHLEELLAEPVHIKGIELGCPDVLAGKAGTLSCVKGSLMVRQSPLGSLRSPLSFDYGVADDWRLSLGPMQILDGKLDIRARQKPGELTLDFQATAISLGELKSWLPDGWTLAGKLYGKGNLQIRASGLLSLKFDGKLKHLSWSSADDLQVGEDTTLGFSLTAGNQANTWRGNLELKGLAGQLYSDPVFVQIDAGHPLVLSGDYELAAGGRRLKARKLHFGYAKVLDVHGSMDVDVPTGQVQYLGLDVIVDDLQQAYQVLLQPIAIGTPLDDVAVHGRVRGRIDMTEGVLGSVQADLLGISLEHNGGLFGISGVEANLHWQREGNREFSHLGWKAAHLYKIALGGADVLLQMNAGSLRLQPLSIPLLGGSLMLHDLEVNGLLEGVLRWETRADLDGIQLLELSHSMGWPEMQGSLQASIPRVYYRDSILRMQGALKLDVFDGEVVFHGMELQDPLGVAPVLRTSLSLANLDLEQITQVFSFGRIEGSLEGYVRNLQLVGWEVAGFDANLHSPPGDKRPHRISQRAIDNLTELGNGASVQLSATMLRFFEDFAYDSLALRVKLHGAMAELDGVPRSQGGYYIVKGARLPRIDVIGRNHRIAWKELLSRIRDIRFDDMIVE</sequence>
<evidence type="ECO:0000313" key="3">
    <source>
        <dbReference type="Proteomes" id="UP000031631"/>
    </source>
</evidence>
<keyword evidence="3" id="KW-1185">Reference proteome</keyword>
<evidence type="ECO:0000313" key="2">
    <source>
        <dbReference type="EMBL" id="BAO45377.1"/>
    </source>
</evidence>